<keyword evidence="1" id="KW-1133">Transmembrane helix</keyword>
<name>A0ABP9MWT6_9HYPH</name>
<keyword evidence="1" id="KW-0472">Membrane</keyword>
<evidence type="ECO:0000313" key="2">
    <source>
        <dbReference type="EMBL" id="GAA5103583.1"/>
    </source>
</evidence>
<protein>
    <submittedName>
        <fullName evidence="2">Uncharacterized protein</fullName>
    </submittedName>
</protein>
<dbReference type="EMBL" id="BAABIZ010000001">
    <property type="protein sequence ID" value="GAA5103583.1"/>
    <property type="molecule type" value="Genomic_DNA"/>
</dbReference>
<proteinExistence type="predicted"/>
<dbReference type="Proteomes" id="UP001500864">
    <property type="component" value="Unassembled WGS sequence"/>
</dbReference>
<evidence type="ECO:0000313" key="3">
    <source>
        <dbReference type="Proteomes" id="UP001500864"/>
    </source>
</evidence>
<organism evidence="2 3">
    <name type="scientific">Bartonella jaculi</name>
    <dbReference type="NCBI Taxonomy" id="686226"/>
    <lineage>
        <taxon>Bacteria</taxon>
        <taxon>Pseudomonadati</taxon>
        <taxon>Pseudomonadota</taxon>
        <taxon>Alphaproteobacteria</taxon>
        <taxon>Hyphomicrobiales</taxon>
        <taxon>Bartonellaceae</taxon>
        <taxon>Bartonella</taxon>
    </lineage>
</organism>
<gene>
    <name evidence="2" type="ORF">GCM10023261_00870</name>
</gene>
<feature type="transmembrane region" description="Helical" evidence="1">
    <location>
        <begin position="12"/>
        <end position="31"/>
    </location>
</feature>
<accession>A0ABP9MWT6</accession>
<feature type="transmembrane region" description="Helical" evidence="1">
    <location>
        <begin position="43"/>
        <end position="69"/>
    </location>
</feature>
<sequence length="71" mass="8622">MSDIIRIIAELLSYTCSFFIFFYAMFLRYKFKGYSNKEIVKKMLLSTFLFIIFVILLSITVFICIRYLYEK</sequence>
<keyword evidence="3" id="KW-1185">Reference proteome</keyword>
<keyword evidence="1" id="KW-0812">Transmembrane</keyword>
<comment type="caution">
    <text evidence="2">The sequence shown here is derived from an EMBL/GenBank/DDBJ whole genome shotgun (WGS) entry which is preliminary data.</text>
</comment>
<reference evidence="3" key="1">
    <citation type="journal article" date="2019" name="Int. J. Syst. Evol. Microbiol.">
        <title>The Global Catalogue of Microorganisms (GCM) 10K type strain sequencing project: providing services to taxonomists for standard genome sequencing and annotation.</title>
        <authorList>
            <consortium name="The Broad Institute Genomics Platform"/>
            <consortium name="The Broad Institute Genome Sequencing Center for Infectious Disease"/>
            <person name="Wu L."/>
            <person name="Ma J."/>
        </authorList>
    </citation>
    <scope>NUCLEOTIDE SEQUENCE [LARGE SCALE GENOMIC DNA]</scope>
    <source>
        <strain evidence="3">JCM 17712</strain>
    </source>
</reference>
<evidence type="ECO:0000256" key="1">
    <source>
        <dbReference type="SAM" id="Phobius"/>
    </source>
</evidence>